<evidence type="ECO:0000313" key="3">
    <source>
        <dbReference type="Proteomes" id="UP001139648"/>
    </source>
</evidence>
<feature type="region of interest" description="Disordered" evidence="1">
    <location>
        <begin position="172"/>
        <end position="193"/>
    </location>
</feature>
<dbReference type="EMBL" id="JAMZEB010000002">
    <property type="protein sequence ID" value="MCP2359368.1"/>
    <property type="molecule type" value="Genomic_DNA"/>
</dbReference>
<evidence type="ECO:0000313" key="2">
    <source>
        <dbReference type="EMBL" id="MCP2359368.1"/>
    </source>
</evidence>
<sequence length="217" mass="23150">MLDGHGAAVALRRGHGVVAARWCGQVLSGILRCGGDLRAVRHPLEFVCVPLHRARGGAGVCLHVWEGEEDVVNPVVHSHSWDLHSHVLAGTVLNERIAVSPRPEHGQWQVYQVKVGDEADEIAPAGGLVGHVTTALDTIRRGEQYHLPAGAYHRNGHRGAAATVVLGVPRPGVRDTVLGPPGQPPRSERREVLSRQAALRALEPMLAAIERAGDAPA</sequence>
<protein>
    <recommendedName>
        <fullName evidence="4">Cupin domain-containing protein</fullName>
    </recommendedName>
</protein>
<evidence type="ECO:0000256" key="1">
    <source>
        <dbReference type="SAM" id="MobiDB-lite"/>
    </source>
</evidence>
<accession>A0A9X2GRZ7</accession>
<dbReference type="Proteomes" id="UP001139648">
    <property type="component" value="Unassembled WGS sequence"/>
</dbReference>
<proteinExistence type="predicted"/>
<evidence type="ECO:0008006" key="4">
    <source>
        <dbReference type="Google" id="ProtNLM"/>
    </source>
</evidence>
<name>A0A9X2GRZ7_9ACTN</name>
<gene>
    <name evidence="2" type="ORF">HD597_006388</name>
</gene>
<dbReference type="AlphaFoldDB" id="A0A9X2GRZ7"/>
<dbReference type="RefSeq" id="WP_253746782.1">
    <property type="nucleotide sequence ID" value="NZ_BAABKA010000007.1"/>
</dbReference>
<comment type="caution">
    <text evidence="2">The sequence shown here is derived from an EMBL/GenBank/DDBJ whole genome shotgun (WGS) entry which is preliminary data.</text>
</comment>
<reference evidence="2" key="1">
    <citation type="submission" date="2022-06" db="EMBL/GenBank/DDBJ databases">
        <title>Sequencing the genomes of 1000 actinobacteria strains.</title>
        <authorList>
            <person name="Klenk H.-P."/>
        </authorList>
    </citation>
    <scope>NUCLEOTIDE SEQUENCE</scope>
    <source>
        <strain evidence="2">DSM 46694</strain>
    </source>
</reference>
<keyword evidence="3" id="KW-1185">Reference proteome</keyword>
<organism evidence="2 3">
    <name type="scientific">Nonomuraea thailandensis</name>
    <dbReference type="NCBI Taxonomy" id="1188745"/>
    <lineage>
        <taxon>Bacteria</taxon>
        <taxon>Bacillati</taxon>
        <taxon>Actinomycetota</taxon>
        <taxon>Actinomycetes</taxon>
        <taxon>Streptosporangiales</taxon>
        <taxon>Streptosporangiaceae</taxon>
        <taxon>Nonomuraea</taxon>
    </lineage>
</organism>